<evidence type="ECO:0000313" key="1">
    <source>
        <dbReference type="EMBL" id="SCG57484.1"/>
    </source>
</evidence>
<accession>A0A1C5IGU7</accession>
<evidence type="ECO:0000313" key="2">
    <source>
        <dbReference type="Proteomes" id="UP000199360"/>
    </source>
</evidence>
<dbReference type="EMBL" id="FMDM01000005">
    <property type="protein sequence ID" value="SCG57484.1"/>
    <property type="molecule type" value="Genomic_DNA"/>
</dbReference>
<dbReference type="RefSeq" id="WP_175441315.1">
    <property type="nucleotide sequence ID" value="NZ_FMDM01000005.1"/>
</dbReference>
<gene>
    <name evidence="1" type="ORF">GA0070213_105470</name>
</gene>
<keyword evidence="2" id="KW-1185">Reference proteome</keyword>
<sequence length="41" mass="4482">MSRRADLTGAYLTGAYLFGADLEAWFAERGAEHIQVLRPAG</sequence>
<proteinExistence type="predicted"/>
<dbReference type="InterPro" id="IPR001646">
    <property type="entry name" value="5peptide_repeat"/>
</dbReference>
<organism evidence="1 2">
    <name type="scientific">Micromonospora humi</name>
    <dbReference type="NCBI Taxonomy" id="745366"/>
    <lineage>
        <taxon>Bacteria</taxon>
        <taxon>Bacillati</taxon>
        <taxon>Actinomycetota</taxon>
        <taxon>Actinomycetes</taxon>
        <taxon>Micromonosporales</taxon>
        <taxon>Micromonosporaceae</taxon>
        <taxon>Micromonospora</taxon>
    </lineage>
</organism>
<reference evidence="2" key="1">
    <citation type="submission" date="2016-06" db="EMBL/GenBank/DDBJ databases">
        <authorList>
            <person name="Varghese N."/>
            <person name="Submissions Spin"/>
        </authorList>
    </citation>
    <scope>NUCLEOTIDE SEQUENCE [LARGE SCALE GENOMIC DNA]</scope>
    <source>
        <strain evidence="2">DSM 45647</strain>
    </source>
</reference>
<dbReference type="AlphaFoldDB" id="A0A1C5IGU7"/>
<protein>
    <submittedName>
        <fullName evidence="1">Pentapeptide repeat-containing protein</fullName>
    </submittedName>
</protein>
<dbReference type="Pfam" id="PF00805">
    <property type="entry name" value="Pentapeptide"/>
    <property type="match status" value="1"/>
</dbReference>
<dbReference type="Proteomes" id="UP000199360">
    <property type="component" value="Unassembled WGS sequence"/>
</dbReference>
<name>A0A1C5IGU7_9ACTN</name>